<evidence type="ECO:0000256" key="3">
    <source>
        <dbReference type="ARBA" id="ARBA00022692"/>
    </source>
</evidence>
<dbReference type="PANTHER" id="PTHR12668">
    <property type="entry name" value="TRANSMEMBRANE PROTEIN 14, 15"/>
    <property type="match status" value="1"/>
</dbReference>
<evidence type="ECO:0000256" key="4">
    <source>
        <dbReference type="ARBA" id="ARBA00022989"/>
    </source>
</evidence>
<protein>
    <submittedName>
        <fullName evidence="7">Similar to UPF0136 membrane protein YJR085C acc. no. P47131</fullName>
    </submittedName>
</protein>
<feature type="transmembrane region" description="Helical" evidence="6">
    <location>
        <begin position="57"/>
        <end position="74"/>
    </location>
</feature>
<feature type="transmembrane region" description="Helical" evidence="6">
    <location>
        <begin position="30"/>
        <end position="45"/>
    </location>
</feature>
<dbReference type="Proteomes" id="UP000018144">
    <property type="component" value="Unassembled WGS sequence"/>
</dbReference>
<evidence type="ECO:0000256" key="5">
    <source>
        <dbReference type="ARBA" id="ARBA00023136"/>
    </source>
</evidence>
<reference evidence="7 8" key="1">
    <citation type="journal article" date="2013" name="PLoS Genet.">
        <title>The genome and development-dependent transcriptomes of Pyronema confluens: a window into fungal evolution.</title>
        <authorList>
            <person name="Traeger S."/>
            <person name="Altegoer F."/>
            <person name="Freitag M."/>
            <person name="Gabaldon T."/>
            <person name="Kempken F."/>
            <person name="Kumar A."/>
            <person name="Marcet-Houben M."/>
            <person name="Poggeler S."/>
            <person name="Stajich J.E."/>
            <person name="Nowrousian M."/>
        </authorList>
    </citation>
    <scope>NUCLEOTIDE SEQUENCE [LARGE SCALE GENOMIC DNA]</scope>
    <source>
        <strain evidence="8">CBS 100304</strain>
        <tissue evidence="7">Vegetative mycelium</tissue>
    </source>
</reference>
<evidence type="ECO:0000256" key="6">
    <source>
        <dbReference type="SAM" id="Phobius"/>
    </source>
</evidence>
<organism evidence="7 8">
    <name type="scientific">Pyronema omphalodes (strain CBS 100304)</name>
    <name type="common">Pyronema confluens</name>
    <dbReference type="NCBI Taxonomy" id="1076935"/>
    <lineage>
        <taxon>Eukaryota</taxon>
        <taxon>Fungi</taxon>
        <taxon>Dikarya</taxon>
        <taxon>Ascomycota</taxon>
        <taxon>Pezizomycotina</taxon>
        <taxon>Pezizomycetes</taxon>
        <taxon>Pezizales</taxon>
        <taxon>Pyronemataceae</taxon>
        <taxon>Pyronema</taxon>
    </lineage>
</organism>
<dbReference type="Gene3D" id="1.10.10.1740">
    <property type="entry name" value="Transmembrane protein 14-like"/>
    <property type="match status" value="1"/>
</dbReference>
<comment type="similarity">
    <text evidence="2">Belongs to the TMEM14 family.</text>
</comment>
<dbReference type="InterPro" id="IPR044890">
    <property type="entry name" value="TMEM14_sf"/>
</dbReference>
<dbReference type="PANTHER" id="PTHR12668:SF15">
    <property type="entry name" value="UPF0136 DOMAIN PROTEIN (AFU_ORTHOLOGUE AFUA_1G03720)"/>
    <property type="match status" value="1"/>
</dbReference>
<gene>
    <name evidence="7" type="ORF">PCON_10463</name>
</gene>
<evidence type="ECO:0000313" key="7">
    <source>
        <dbReference type="EMBL" id="CCX10869.1"/>
    </source>
</evidence>
<dbReference type="EMBL" id="HF935572">
    <property type="protein sequence ID" value="CCX10869.1"/>
    <property type="molecule type" value="Genomic_DNA"/>
</dbReference>
<comment type="subcellular location">
    <subcellularLocation>
        <location evidence="1">Membrane</location>
    </subcellularLocation>
</comment>
<dbReference type="AlphaFoldDB" id="U4LGK5"/>
<dbReference type="eggNOG" id="KOG4267">
    <property type="taxonomic scope" value="Eukaryota"/>
</dbReference>
<dbReference type="Pfam" id="PF03647">
    <property type="entry name" value="Tmemb_14"/>
    <property type="match status" value="1"/>
</dbReference>
<evidence type="ECO:0000256" key="1">
    <source>
        <dbReference type="ARBA" id="ARBA00004370"/>
    </source>
</evidence>
<evidence type="ECO:0000313" key="8">
    <source>
        <dbReference type="Proteomes" id="UP000018144"/>
    </source>
</evidence>
<evidence type="ECO:0000256" key="2">
    <source>
        <dbReference type="ARBA" id="ARBA00007590"/>
    </source>
</evidence>
<dbReference type="OrthoDB" id="5620at2759"/>
<dbReference type="GO" id="GO:0016020">
    <property type="term" value="C:membrane"/>
    <property type="evidence" value="ECO:0007669"/>
    <property type="project" value="UniProtKB-SubCell"/>
</dbReference>
<keyword evidence="3 6" id="KW-0812">Transmembrane</keyword>
<dbReference type="InterPro" id="IPR005349">
    <property type="entry name" value="TMEM14"/>
</dbReference>
<accession>U4LGK5</accession>
<keyword evidence="8" id="KW-1185">Reference proteome</keyword>
<feature type="transmembrane region" description="Helical" evidence="6">
    <location>
        <begin position="80"/>
        <end position="97"/>
    </location>
</feature>
<keyword evidence="4 6" id="KW-1133">Transmembrane helix</keyword>
<name>U4LGK5_PYROM</name>
<sequence>MADLPAMVLGVLCAFGGSMGYIRQGSLPSLIAGAGVGALYGYGGLRIRNNQSYGIETALLASLVLAGSSYPRAIKTGKPLPIGLSVLATYGLFYYGMKYKNKNAIKRD</sequence>
<keyword evidence="5 6" id="KW-0472">Membrane</keyword>
<dbReference type="OMA" id="YGLFTFG"/>
<proteinExistence type="inferred from homology"/>